<dbReference type="GO" id="GO:0006614">
    <property type="term" value="P:SRP-dependent cotranslational protein targeting to membrane"/>
    <property type="evidence" value="ECO:0007669"/>
    <property type="project" value="UniProtKB-UniRule"/>
</dbReference>
<evidence type="ECO:0000259" key="11">
    <source>
        <dbReference type="Pfam" id="PF08492"/>
    </source>
</evidence>
<organism evidence="12 13">
    <name type="scientific">Penicillium hetheringtonii</name>
    <dbReference type="NCBI Taxonomy" id="911720"/>
    <lineage>
        <taxon>Eukaryota</taxon>
        <taxon>Fungi</taxon>
        <taxon>Dikarya</taxon>
        <taxon>Ascomycota</taxon>
        <taxon>Pezizomycotina</taxon>
        <taxon>Eurotiomycetes</taxon>
        <taxon>Eurotiomycetidae</taxon>
        <taxon>Eurotiales</taxon>
        <taxon>Aspergillaceae</taxon>
        <taxon>Penicillium</taxon>
    </lineage>
</organism>
<dbReference type="InterPro" id="IPR013699">
    <property type="entry name" value="Signal_recog_part_SRP72_RNA-bd"/>
</dbReference>
<evidence type="ECO:0000256" key="1">
    <source>
        <dbReference type="ARBA" id="ARBA00004240"/>
    </source>
</evidence>
<keyword evidence="7 9" id="KW-0733">Signal recognition particle</keyword>
<dbReference type="PIRSF" id="PIRSF038922">
    <property type="entry name" value="SRP72"/>
    <property type="match status" value="1"/>
</dbReference>
<dbReference type="SUPFAM" id="SSF48452">
    <property type="entry name" value="TPR-like"/>
    <property type="match status" value="1"/>
</dbReference>
<proteinExistence type="inferred from homology"/>
<gene>
    <name evidence="12" type="ORF">N7450_002873</name>
</gene>
<comment type="caution">
    <text evidence="12">The sequence shown here is derived from an EMBL/GenBank/DDBJ whole genome shotgun (WGS) entry which is preliminary data.</text>
</comment>
<evidence type="ECO:0000256" key="4">
    <source>
        <dbReference type="ARBA" id="ARBA00018350"/>
    </source>
</evidence>
<evidence type="ECO:0000313" key="13">
    <source>
        <dbReference type="Proteomes" id="UP001216150"/>
    </source>
</evidence>
<dbReference type="AlphaFoldDB" id="A0AAD6DWQ8"/>
<evidence type="ECO:0000256" key="8">
    <source>
        <dbReference type="ARBA" id="ARBA00023274"/>
    </source>
</evidence>
<dbReference type="GO" id="GO:0008312">
    <property type="term" value="F:7S RNA binding"/>
    <property type="evidence" value="ECO:0007669"/>
    <property type="project" value="InterPro"/>
</dbReference>
<feature type="region of interest" description="Disordered" evidence="10">
    <location>
        <begin position="557"/>
        <end position="651"/>
    </location>
</feature>
<dbReference type="Gene3D" id="1.25.40.10">
    <property type="entry name" value="Tetratricopeptide repeat domain"/>
    <property type="match status" value="2"/>
</dbReference>
<dbReference type="Pfam" id="PF08492">
    <property type="entry name" value="SRP72"/>
    <property type="match status" value="1"/>
</dbReference>
<comment type="similarity">
    <text evidence="3 9">Belongs to the SRP72 family.</text>
</comment>
<feature type="compositionally biased region" description="Basic and acidic residues" evidence="10">
    <location>
        <begin position="131"/>
        <end position="143"/>
    </location>
</feature>
<dbReference type="Proteomes" id="UP001216150">
    <property type="component" value="Unassembled WGS sequence"/>
</dbReference>
<dbReference type="InterPro" id="IPR011990">
    <property type="entry name" value="TPR-like_helical_dom_sf"/>
</dbReference>
<sequence>MVAQSLSSLLQRATIDDNEEVLQACSDSLSKNQSDIHAHHIRLIALLKLDRYEDALRILEAGGDDLKKRASFEYAYSLYKIGKLDESLDVLSRSEKTRGVDHLEAQVVCYQESKVIGLSSSAVPPVSTKKLSQDKESHRHEENDLSINSWATDAQLQWKGEPEYVRHERPSREDLESFETTFNAACLNIARGALPQGEVLLNRAKNICQTSEELTPEERAAELLPIAVQHLYVLIRLGKNEEAESLLKEISVDEISELSTKKIARNNIVLANQTAVNPFILYKSLHSTPDAINNDRLFDFQEKTLLGNTHAADLLVQKYDGMVRSTAKALSKSSCPSAESSTNLLSVYNAAGHAEGQDGVKALKKIVPLLERRPKDLGLLLTVVQLYVKAGNTTSAITAMERSLRSLEESISEADQDARFNPGLLSALVSLYQLEGRKVQIRSTLSQAAAYWQKKPEASATLLRAAATSLLHSDDKADLVAAGEIFRSLHQKDSTDRVAIAGYVASQATLNYSQVESQLDRLPAVDELVGDVDISALESAGIMPSASVAAAAFAKARKRTATDKDGQIKKRVRHSRLPKDYDPSKKPDPERWLPLRDRSSYRPKGKKGKQRAAERTQGGVVNESLDSSAQKTTGGGNAGSSNKNKKKKGKR</sequence>
<reference evidence="12 13" key="1">
    <citation type="journal article" date="2023" name="IMA Fungus">
        <title>Comparative genomic study of the Penicillium genus elucidates a diverse pangenome and 15 lateral gene transfer events.</title>
        <authorList>
            <person name="Petersen C."/>
            <person name="Sorensen T."/>
            <person name="Nielsen M.R."/>
            <person name="Sondergaard T.E."/>
            <person name="Sorensen J.L."/>
            <person name="Fitzpatrick D.A."/>
            <person name="Frisvad J.C."/>
            <person name="Nielsen K.L."/>
        </authorList>
    </citation>
    <scope>NUCLEOTIDE SEQUENCE [LARGE SCALE GENOMIC DNA]</scope>
    <source>
        <strain evidence="12 13">IBT 29057</strain>
    </source>
</reference>
<evidence type="ECO:0000256" key="10">
    <source>
        <dbReference type="SAM" id="MobiDB-lite"/>
    </source>
</evidence>
<feature type="region of interest" description="Disordered" evidence="10">
    <location>
        <begin position="124"/>
        <end position="143"/>
    </location>
</feature>
<feature type="compositionally biased region" description="Basic residues" evidence="10">
    <location>
        <begin position="601"/>
        <end position="610"/>
    </location>
</feature>
<evidence type="ECO:0000256" key="5">
    <source>
        <dbReference type="ARBA" id="ARBA00022490"/>
    </source>
</evidence>
<dbReference type="InterPro" id="IPR026270">
    <property type="entry name" value="SRP72"/>
</dbReference>
<evidence type="ECO:0000256" key="7">
    <source>
        <dbReference type="ARBA" id="ARBA00023135"/>
    </source>
</evidence>
<dbReference type="GO" id="GO:0043022">
    <property type="term" value="F:ribosome binding"/>
    <property type="evidence" value="ECO:0007669"/>
    <property type="project" value="TreeGrafter"/>
</dbReference>
<dbReference type="PANTHER" id="PTHR14094:SF9">
    <property type="entry name" value="SIGNAL RECOGNITION PARTICLE SUBUNIT SRP72"/>
    <property type="match status" value="1"/>
</dbReference>
<feature type="domain" description="Signal recognition particle SRP72 subunit RNA-binding" evidence="11">
    <location>
        <begin position="554"/>
        <end position="603"/>
    </location>
</feature>
<dbReference type="PANTHER" id="PTHR14094">
    <property type="entry name" value="SIGNAL RECOGNITION PARTICLE 72"/>
    <property type="match status" value="1"/>
</dbReference>
<evidence type="ECO:0000256" key="9">
    <source>
        <dbReference type="PIRNR" id="PIRNR038922"/>
    </source>
</evidence>
<comment type="function">
    <text evidence="9">Component of the signal recognition particle (SRP) complex, a ribonucleoprotein complex that mediates the cotranslational targeting of secretory and membrane proteins to the endoplasmic reticulum (ER).</text>
</comment>
<accession>A0AAD6DWQ8</accession>
<feature type="compositionally biased region" description="Basic and acidic residues" evidence="10">
    <location>
        <begin position="577"/>
        <end position="600"/>
    </location>
</feature>
<name>A0AAD6DWQ8_9EURO</name>
<evidence type="ECO:0000256" key="6">
    <source>
        <dbReference type="ARBA" id="ARBA00022824"/>
    </source>
</evidence>
<evidence type="ECO:0000256" key="3">
    <source>
        <dbReference type="ARBA" id="ARBA00007676"/>
    </source>
</evidence>
<dbReference type="GO" id="GO:0005783">
    <property type="term" value="C:endoplasmic reticulum"/>
    <property type="evidence" value="ECO:0007669"/>
    <property type="project" value="UniProtKB-SubCell"/>
</dbReference>
<protein>
    <recommendedName>
        <fullName evidence="4 9">Signal recognition particle subunit SRP72</fullName>
    </recommendedName>
</protein>
<keyword evidence="8 9" id="KW-0687">Ribonucleoprotein</keyword>
<keyword evidence="5 9" id="KW-0963">Cytoplasm</keyword>
<dbReference type="GO" id="GO:0005786">
    <property type="term" value="C:signal recognition particle, endoplasmic reticulum targeting"/>
    <property type="evidence" value="ECO:0007669"/>
    <property type="project" value="UniProtKB-UniRule"/>
</dbReference>
<dbReference type="Pfam" id="PF17004">
    <property type="entry name" value="SRP_TPR_like"/>
    <property type="match status" value="1"/>
</dbReference>
<dbReference type="InterPro" id="IPR031545">
    <property type="entry name" value="SRP72_TPR-like"/>
</dbReference>
<comment type="subcellular location">
    <subcellularLocation>
        <location evidence="2 9">Cytoplasm</location>
    </subcellularLocation>
    <subcellularLocation>
        <location evidence="1">Endoplasmic reticulum</location>
    </subcellularLocation>
</comment>
<evidence type="ECO:0000313" key="12">
    <source>
        <dbReference type="EMBL" id="KAJ5596415.1"/>
    </source>
</evidence>
<keyword evidence="6" id="KW-0256">Endoplasmic reticulum</keyword>
<dbReference type="EMBL" id="JAQJAC010000002">
    <property type="protein sequence ID" value="KAJ5596415.1"/>
    <property type="molecule type" value="Genomic_DNA"/>
</dbReference>
<evidence type="ECO:0000256" key="2">
    <source>
        <dbReference type="ARBA" id="ARBA00004496"/>
    </source>
</evidence>
<keyword evidence="13" id="KW-1185">Reference proteome</keyword>